<evidence type="ECO:0000256" key="1">
    <source>
        <dbReference type="ARBA" id="ARBA00001917"/>
    </source>
</evidence>
<keyword evidence="3" id="KW-0288">FMN</keyword>
<evidence type="ECO:0000256" key="2">
    <source>
        <dbReference type="ARBA" id="ARBA00022630"/>
    </source>
</evidence>
<dbReference type="InterPro" id="IPR011576">
    <property type="entry name" value="Pyridox_Oxase_N"/>
</dbReference>
<evidence type="ECO:0000259" key="6">
    <source>
        <dbReference type="Pfam" id="PF01243"/>
    </source>
</evidence>
<accession>A0A6J5YI34</accession>
<dbReference type="InterPro" id="IPR019740">
    <property type="entry name" value="Pyridox_Oxase_CS"/>
</dbReference>
<evidence type="ECO:0000256" key="3">
    <source>
        <dbReference type="ARBA" id="ARBA00022643"/>
    </source>
</evidence>
<dbReference type="Pfam" id="PF01243">
    <property type="entry name" value="PNPOx_N"/>
    <property type="match status" value="1"/>
</dbReference>
<dbReference type="PANTHER" id="PTHR10851">
    <property type="entry name" value="PYRIDOXINE-5-PHOSPHATE OXIDASE"/>
    <property type="match status" value="1"/>
</dbReference>
<dbReference type="PIRSF" id="PIRSF000190">
    <property type="entry name" value="Pyd_amn-ph_oxd"/>
    <property type="match status" value="1"/>
</dbReference>
<protein>
    <submittedName>
        <fullName evidence="8">Unannotated protein</fullName>
    </submittedName>
</protein>
<dbReference type="SUPFAM" id="SSF50475">
    <property type="entry name" value="FMN-binding split barrel"/>
    <property type="match status" value="1"/>
</dbReference>
<sequence length="220" mass="24985">MSATPDLDARRLELQQRGVAESDLVADPFVQFHQWFDLCVAEGMHEPEAMIVSSVDSAGQPSSRHVLLRGVDHGFVFFTNYESQKGVELTEHPQAAICFPWNLLARQVRVVGRVEKVTAEESDAYFATRPRGSQIGAWASRQSEVIADRSVLEGWYAEVEERFAGIEVTRPPHWGGFRVLPAELEFWQGRESRLHDRFRYRRSSDSNPADGAWTIERLSP</sequence>
<reference evidence="8" key="1">
    <citation type="submission" date="2020-05" db="EMBL/GenBank/DDBJ databases">
        <authorList>
            <person name="Chiriac C."/>
            <person name="Salcher M."/>
            <person name="Ghai R."/>
            <person name="Kavagutti S V."/>
        </authorList>
    </citation>
    <scope>NUCLEOTIDE SEQUENCE</scope>
</reference>
<dbReference type="PROSITE" id="PS01064">
    <property type="entry name" value="PYRIDOX_OXIDASE"/>
    <property type="match status" value="1"/>
</dbReference>
<evidence type="ECO:0000259" key="7">
    <source>
        <dbReference type="Pfam" id="PF10590"/>
    </source>
</evidence>
<dbReference type="GO" id="GO:0010181">
    <property type="term" value="F:FMN binding"/>
    <property type="evidence" value="ECO:0007669"/>
    <property type="project" value="InterPro"/>
</dbReference>
<dbReference type="GO" id="GO:0008615">
    <property type="term" value="P:pyridoxine biosynthetic process"/>
    <property type="evidence" value="ECO:0007669"/>
    <property type="project" value="InterPro"/>
</dbReference>
<dbReference type="EMBL" id="CAEMXZ010000035">
    <property type="protein sequence ID" value="CAB4323268.1"/>
    <property type="molecule type" value="Genomic_DNA"/>
</dbReference>
<dbReference type="EMBL" id="CAFBNC010000024">
    <property type="protein sequence ID" value="CAB4931420.1"/>
    <property type="molecule type" value="Genomic_DNA"/>
</dbReference>
<dbReference type="GO" id="GO:0004733">
    <property type="term" value="F:pyridoxamine phosphate oxidase activity"/>
    <property type="evidence" value="ECO:0007669"/>
    <property type="project" value="InterPro"/>
</dbReference>
<dbReference type="Pfam" id="PF10590">
    <property type="entry name" value="PNP_phzG_C"/>
    <property type="match status" value="1"/>
</dbReference>
<evidence type="ECO:0000313" key="9">
    <source>
        <dbReference type="EMBL" id="CAB4931420.1"/>
    </source>
</evidence>
<dbReference type="HAMAP" id="MF_01629">
    <property type="entry name" value="PdxH"/>
    <property type="match status" value="1"/>
</dbReference>
<dbReference type="PANTHER" id="PTHR10851:SF0">
    <property type="entry name" value="PYRIDOXINE-5'-PHOSPHATE OXIDASE"/>
    <property type="match status" value="1"/>
</dbReference>
<dbReference type="AlphaFoldDB" id="A0A6J5YI34"/>
<evidence type="ECO:0000313" key="8">
    <source>
        <dbReference type="EMBL" id="CAB4323268.1"/>
    </source>
</evidence>
<dbReference type="InterPro" id="IPR019576">
    <property type="entry name" value="Pyridoxamine_oxidase_dimer_C"/>
</dbReference>
<feature type="domain" description="Pyridoxine 5'-phosphate oxidase dimerisation C-terminal" evidence="7">
    <location>
        <begin position="174"/>
        <end position="220"/>
    </location>
</feature>
<comment type="cofactor">
    <cofactor evidence="1">
        <name>FMN</name>
        <dbReference type="ChEBI" id="CHEBI:58210"/>
    </cofactor>
</comment>
<dbReference type="Gene3D" id="2.30.110.10">
    <property type="entry name" value="Electron Transport, Fmn-binding Protein, Chain A"/>
    <property type="match status" value="1"/>
</dbReference>
<name>A0A6J5YI34_9ZZZZ</name>
<keyword evidence="4" id="KW-0560">Oxidoreductase</keyword>
<proteinExistence type="inferred from homology"/>
<keyword evidence="2" id="KW-0285">Flavoprotein</keyword>
<gene>
    <name evidence="8" type="ORF">UFOPK1392_01020</name>
    <name evidence="9" type="ORF">UFOPK3733_00695</name>
</gene>
<feature type="region of interest" description="Disordered" evidence="5">
    <location>
        <begin position="201"/>
        <end position="220"/>
    </location>
</feature>
<organism evidence="8">
    <name type="scientific">freshwater metagenome</name>
    <dbReference type="NCBI Taxonomy" id="449393"/>
    <lineage>
        <taxon>unclassified sequences</taxon>
        <taxon>metagenomes</taxon>
        <taxon>ecological metagenomes</taxon>
    </lineage>
</organism>
<dbReference type="InterPro" id="IPR000659">
    <property type="entry name" value="Pyridox_Oxase"/>
</dbReference>
<dbReference type="NCBIfam" id="NF004231">
    <property type="entry name" value="PRK05679.1"/>
    <property type="match status" value="1"/>
</dbReference>
<evidence type="ECO:0000256" key="4">
    <source>
        <dbReference type="ARBA" id="ARBA00023002"/>
    </source>
</evidence>
<dbReference type="NCBIfam" id="TIGR00558">
    <property type="entry name" value="pdxH"/>
    <property type="match status" value="1"/>
</dbReference>
<dbReference type="InterPro" id="IPR012349">
    <property type="entry name" value="Split_barrel_FMN-bd"/>
</dbReference>
<feature type="domain" description="Pyridoxamine 5'-phosphate oxidase N-terminal" evidence="6">
    <location>
        <begin position="42"/>
        <end position="160"/>
    </location>
</feature>
<evidence type="ECO:0000256" key="5">
    <source>
        <dbReference type="SAM" id="MobiDB-lite"/>
    </source>
</evidence>